<reference evidence="2" key="1">
    <citation type="journal article" date="2019" name="Int. J. Syst. Evol. Microbiol.">
        <title>The Global Catalogue of Microorganisms (GCM) 10K type strain sequencing project: providing services to taxonomists for standard genome sequencing and annotation.</title>
        <authorList>
            <consortium name="The Broad Institute Genomics Platform"/>
            <consortium name="The Broad Institute Genome Sequencing Center for Infectious Disease"/>
            <person name="Wu L."/>
            <person name="Ma J."/>
        </authorList>
    </citation>
    <scope>NUCLEOTIDE SEQUENCE [LARGE SCALE GENOMIC DNA]</scope>
    <source>
        <strain evidence="2">CGMCC 1.10832</strain>
    </source>
</reference>
<accession>A0ABQ1N1M2</accession>
<dbReference type="InterPro" id="IPR008969">
    <property type="entry name" value="CarboxyPept-like_regulatory"/>
</dbReference>
<gene>
    <name evidence="1" type="ORF">GCM10011506_40880</name>
</gene>
<dbReference type="Proteomes" id="UP000636010">
    <property type="component" value="Unassembled WGS sequence"/>
</dbReference>
<sequence length="258" mass="28976">MRKILLLLIFTIFCNGLLKAQLTGTLFSKQDNTVIEGAHIINTTKNQMAISSGLGVFTIEASSGDTLVISNISFNTKQLTVGSSREVEIWLTPADIQLDEVVVTNMPATQKAFKKRIIDMPMQDNGNFLPYGVTPGKPMGKIPANYDKNVTNSLGYIINKPVSFITKKLNKSYKEKVKYYEVVASQSNSISNSYKYNRELVESLTGLKDDQLTDFMEYLNLDNSFISKASEYEIAARIVREYEFYQLRDLPDSTSEKG</sequence>
<evidence type="ECO:0000313" key="1">
    <source>
        <dbReference type="EMBL" id="GGC50971.1"/>
    </source>
</evidence>
<evidence type="ECO:0000313" key="2">
    <source>
        <dbReference type="Proteomes" id="UP000636010"/>
    </source>
</evidence>
<dbReference type="Pfam" id="PF13715">
    <property type="entry name" value="CarbopepD_reg_2"/>
    <property type="match status" value="1"/>
</dbReference>
<dbReference type="SUPFAM" id="SSF49464">
    <property type="entry name" value="Carboxypeptidase regulatory domain-like"/>
    <property type="match status" value="1"/>
</dbReference>
<organism evidence="1 2">
    <name type="scientific">Marivirga lumbricoides</name>
    <dbReference type="NCBI Taxonomy" id="1046115"/>
    <lineage>
        <taxon>Bacteria</taxon>
        <taxon>Pseudomonadati</taxon>
        <taxon>Bacteroidota</taxon>
        <taxon>Cytophagia</taxon>
        <taxon>Cytophagales</taxon>
        <taxon>Marivirgaceae</taxon>
        <taxon>Marivirga</taxon>
    </lineage>
</organism>
<evidence type="ECO:0008006" key="3">
    <source>
        <dbReference type="Google" id="ProtNLM"/>
    </source>
</evidence>
<name>A0ABQ1N1M2_9BACT</name>
<dbReference type="RefSeq" id="WP_188467185.1">
    <property type="nucleotide sequence ID" value="NZ_BAABHU010000015.1"/>
</dbReference>
<proteinExistence type="predicted"/>
<comment type="caution">
    <text evidence="1">The sequence shown here is derived from an EMBL/GenBank/DDBJ whole genome shotgun (WGS) entry which is preliminary data.</text>
</comment>
<protein>
    <recommendedName>
        <fullName evidence="3">Carboxypeptidase-like regulatory domain-containing protein</fullName>
    </recommendedName>
</protein>
<keyword evidence="2" id="KW-1185">Reference proteome</keyword>
<dbReference type="EMBL" id="BMEC01000015">
    <property type="protein sequence ID" value="GGC50971.1"/>
    <property type="molecule type" value="Genomic_DNA"/>
</dbReference>